<dbReference type="GO" id="GO:0008270">
    <property type="term" value="F:zinc ion binding"/>
    <property type="evidence" value="ECO:0007669"/>
    <property type="project" value="InterPro"/>
</dbReference>
<protein>
    <recommendedName>
        <fullName evidence="4">Zn(2)-C6 fungal-type domain-containing protein</fullName>
    </recommendedName>
</protein>
<evidence type="ECO:0000256" key="1">
    <source>
        <dbReference type="ARBA" id="ARBA00023242"/>
    </source>
</evidence>
<dbReference type="CDD" id="cd00067">
    <property type="entry name" value="GAL4"/>
    <property type="match status" value="1"/>
</dbReference>
<dbReference type="Proteomes" id="UP000799539">
    <property type="component" value="Unassembled WGS sequence"/>
</dbReference>
<gene>
    <name evidence="2" type="ORF">CERZMDRAFT_80773</name>
</gene>
<dbReference type="SUPFAM" id="SSF57701">
    <property type="entry name" value="Zn2/Cys6 DNA-binding domain"/>
    <property type="match status" value="1"/>
</dbReference>
<dbReference type="GO" id="GO:0000981">
    <property type="term" value="F:DNA-binding transcription factor activity, RNA polymerase II-specific"/>
    <property type="evidence" value="ECO:0007669"/>
    <property type="project" value="InterPro"/>
</dbReference>
<dbReference type="EMBL" id="ML992663">
    <property type="protein sequence ID" value="KAF2216724.1"/>
    <property type="molecule type" value="Genomic_DNA"/>
</dbReference>
<accession>A0A6A6FTT3</accession>
<dbReference type="OrthoDB" id="10329361at2759"/>
<keyword evidence="1" id="KW-0539">Nucleus</keyword>
<evidence type="ECO:0008006" key="4">
    <source>
        <dbReference type="Google" id="ProtNLM"/>
    </source>
</evidence>
<keyword evidence="3" id="KW-1185">Reference proteome</keyword>
<dbReference type="AlphaFoldDB" id="A0A6A6FTT3"/>
<evidence type="ECO:0000313" key="2">
    <source>
        <dbReference type="EMBL" id="KAF2216724.1"/>
    </source>
</evidence>
<organism evidence="2 3">
    <name type="scientific">Cercospora zeae-maydis SCOH1-5</name>
    <dbReference type="NCBI Taxonomy" id="717836"/>
    <lineage>
        <taxon>Eukaryota</taxon>
        <taxon>Fungi</taxon>
        <taxon>Dikarya</taxon>
        <taxon>Ascomycota</taxon>
        <taxon>Pezizomycotina</taxon>
        <taxon>Dothideomycetes</taxon>
        <taxon>Dothideomycetidae</taxon>
        <taxon>Mycosphaerellales</taxon>
        <taxon>Mycosphaerellaceae</taxon>
        <taxon>Cercospora</taxon>
    </lineage>
</organism>
<reference evidence="2" key="1">
    <citation type="journal article" date="2020" name="Stud. Mycol.">
        <title>101 Dothideomycetes genomes: a test case for predicting lifestyles and emergence of pathogens.</title>
        <authorList>
            <person name="Haridas S."/>
            <person name="Albert R."/>
            <person name="Binder M."/>
            <person name="Bloem J."/>
            <person name="Labutti K."/>
            <person name="Salamov A."/>
            <person name="Andreopoulos B."/>
            <person name="Baker S."/>
            <person name="Barry K."/>
            <person name="Bills G."/>
            <person name="Bluhm B."/>
            <person name="Cannon C."/>
            <person name="Castanera R."/>
            <person name="Culley D."/>
            <person name="Daum C."/>
            <person name="Ezra D."/>
            <person name="Gonzalez J."/>
            <person name="Henrissat B."/>
            <person name="Kuo A."/>
            <person name="Liang C."/>
            <person name="Lipzen A."/>
            <person name="Lutzoni F."/>
            <person name="Magnuson J."/>
            <person name="Mondo S."/>
            <person name="Nolan M."/>
            <person name="Ohm R."/>
            <person name="Pangilinan J."/>
            <person name="Park H.-J."/>
            <person name="Ramirez L."/>
            <person name="Alfaro M."/>
            <person name="Sun H."/>
            <person name="Tritt A."/>
            <person name="Yoshinaga Y."/>
            <person name="Zwiers L.-H."/>
            <person name="Turgeon B."/>
            <person name="Goodwin S."/>
            <person name="Spatafora J."/>
            <person name="Crous P."/>
            <person name="Grigoriev I."/>
        </authorList>
    </citation>
    <scope>NUCLEOTIDE SEQUENCE</scope>
    <source>
        <strain evidence="2">SCOH1-5</strain>
    </source>
</reference>
<dbReference type="InterPro" id="IPR001138">
    <property type="entry name" value="Zn2Cys6_DnaBD"/>
</dbReference>
<dbReference type="InterPro" id="IPR036864">
    <property type="entry name" value="Zn2-C6_fun-type_DNA-bd_sf"/>
</dbReference>
<sequence length="227" mass="25450">MSARTCQDCAAIGQICIARSPTCWRCTAHGLQCTYPQPASPPPPQQQNTAMASTPQPLVFTNVQPYVGSQYLPPPILGHNMFWPLAPQPPPPFPAPASSPGSAPGPLQAVANAHTNELLDRNERQARTILDWLLEEAKRQGPPFTFVQLLERVRDRLIARADGWHDVFEMMLYRNSLPNNRRFSSEGELFALLPVYLQGDLNPNLFDTMVELLEDFLRNQQHLDRNG</sequence>
<name>A0A6A6FTT3_9PEZI</name>
<proteinExistence type="predicted"/>
<evidence type="ECO:0000313" key="3">
    <source>
        <dbReference type="Proteomes" id="UP000799539"/>
    </source>
</evidence>